<evidence type="ECO:0000256" key="4">
    <source>
        <dbReference type="SAM" id="MobiDB-lite"/>
    </source>
</evidence>
<accession>A0ABY4VKU4</accession>
<gene>
    <name evidence="6" type="ORF">NDR89_00580</name>
</gene>
<proteinExistence type="predicted"/>
<sequence>MEKVVEAGLGRDTSLSRTLSADLPRATSGGTSARGPRGLPPVAGPHGIKVFGERHIVPVQRRTRQGGMPGLVEALLRESSHESRTALMQSAIRGIGFDWLGYGTATTVGGQVQMRTFLDTYSHPAWRDYYLRERYYEVDPRQPRPGTFGLPLVWDVSDLERSTSGGTQALRLRRFLDDLRDAGIRSGVFLNLPMPGTSDFVAISFASGIESRRWIGDPVIGQALTVGFALHEFLTCHADIPALGGTQRDGLSEVQRDILACLAQGLSDKQIANRMEMSIFNVDYHMRRLRSHFGVRNRVQLAHAATMQDPTLIATAVERMDRAERMERGGNGARERAGAGYRAEEALLDC</sequence>
<dbReference type="Gene3D" id="1.10.10.10">
    <property type="entry name" value="Winged helix-like DNA-binding domain superfamily/Winged helix DNA-binding domain"/>
    <property type="match status" value="1"/>
</dbReference>
<dbReference type="InterPro" id="IPR000792">
    <property type="entry name" value="Tscrpt_reg_LuxR_C"/>
</dbReference>
<feature type="domain" description="HTH luxR-type" evidence="5">
    <location>
        <begin position="244"/>
        <end position="309"/>
    </location>
</feature>
<dbReference type="Pfam" id="PF00196">
    <property type="entry name" value="GerE"/>
    <property type="match status" value="1"/>
</dbReference>
<dbReference type="RefSeq" id="WP_252251928.1">
    <property type="nucleotide sequence ID" value="NZ_CP098735.1"/>
</dbReference>
<dbReference type="SUPFAM" id="SSF75516">
    <property type="entry name" value="Pheromone-binding domain of LuxR-like quorum-sensing transcription factors"/>
    <property type="match status" value="1"/>
</dbReference>
<evidence type="ECO:0000256" key="2">
    <source>
        <dbReference type="ARBA" id="ARBA00023125"/>
    </source>
</evidence>
<evidence type="ECO:0000256" key="1">
    <source>
        <dbReference type="ARBA" id="ARBA00023015"/>
    </source>
</evidence>
<name>A0ABY4VKU4_9BURK</name>
<dbReference type="EMBL" id="CP098735">
    <property type="protein sequence ID" value="USE77591.1"/>
    <property type="molecule type" value="Genomic_DNA"/>
</dbReference>
<evidence type="ECO:0000313" key="6">
    <source>
        <dbReference type="EMBL" id="USE77591.1"/>
    </source>
</evidence>
<evidence type="ECO:0000259" key="5">
    <source>
        <dbReference type="PROSITE" id="PS50043"/>
    </source>
</evidence>
<dbReference type="InterPro" id="IPR036388">
    <property type="entry name" value="WH-like_DNA-bd_sf"/>
</dbReference>
<evidence type="ECO:0000313" key="7">
    <source>
        <dbReference type="Proteomes" id="UP001056648"/>
    </source>
</evidence>
<dbReference type="InterPro" id="IPR016032">
    <property type="entry name" value="Sig_transdc_resp-reg_C-effctor"/>
</dbReference>
<keyword evidence="1" id="KW-0805">Transcription regulation</keyword>
<organism evidence="6 7">
    <name type="scientific">Cupriavidus gilardii</name>
    <dbReference type="NCBI Taxonomy" id="82541"/>
    <lineage>
        <taxon>Bacteria</taxon>
        <taxon>Pseudomonadati</taxon>
        <taxon>Pseudomonadota</taxon>
        <taxon>Betaproteobacteria</taxon>
        <taxon>Burkholderiales</taxon>
        <taxon>Burkholderiaceae</taxon>
        <taxon>Cupriavidus</taxon>
    </lineage>
</organism>
<dbReference type="InterPro" id="IPR005143">
    <property type="entry name" value="TF_LuxR_autoind-bd_dom"/>
</dbReference>
<dbReference type="SUPFAM" id="SSF46894">
    <property type="entry name" value="C-terminal effector domain of the bipartite response regulators"/>
    <property type="match status" value="1"/>
</dbReference>
<dbReference type="PROSITE" id="PS50043">
    <property type="entry name" value="HTH_LUXR_2"/>
    <property type="match status" value="1"/>
</dbReference>
<keyword evidence="2" id="KW-0238">DNA-binding</keyword>
<keyword evidence="7" id="KW-1185">Reference proteome</keyword>
<dbReference type="CDD" id="cd06170">
    <property type="entry name" value="LuxR_C_like"/>
    <property type="match status" value="1"/>
</dbReference>
<protein>
    <submittedName>
        <fullName evidence="6">LuxR family transcriptional regulator</fullName>
    </submittedName>
</protein>
<dbReference type="Gene3D" id="3.30.450.80">
    <property type="entry name" value="Transcription factor LuxR-like, autoinducer-binding domain"/>
    <property type="match status" value="1"/>
</dbReference>
<dbReference type="PANTHER" id="PTHR44688:SF16">
    <property type="entry name" value="DNA-BINDING TRANSCRIPTIONAL ACTIVATOR DEVR_DOSR"/>
    <property type="match status" value="1"/>
</dbReference>
<dbReference type="InterPro" id="IPR036693">
    <property type="entry name" value="TF_LuxR_autoind-bd_dom_sf"/>
</dbReference>
<dbReference type="Proteomes" id="UP001056648">
    <property type="component" value="Chromosome 1"/>
</dbReference>
<evidence type="ECO:0000256" key="3">
    <source>
        <dbReference type="ARBA" id="ARBA00023163"/>
    </source>
</evidence>
<dbReference type="PANTHER" id="PTHR44688">
    <property type="entry name" value="DNA-BINDING TRANSCRIPTIONAL ACTIVATOR DEVR_DOSR"/>
    <property type="match status" value="1"/>
</dbReference>
<dbReference type="SMART" id="SM00421">
    <property type="entry name" value="HTH_LUXR"/>
    <property type="match status" value="1"/>
</dbReference>
<reference evidence="6" key="1">
    <citation type="submission" date="2022-06" db="EMBL/GenBank/DDBJ databases">
        <title>Complete genome sequence and characterization of Cupriavidus gilardii QJ1 isolated from contaminating cells.</title>
        <authorList>
            <person name="Qi J."/>
        </authorList>
    </citation>
    <scope>NUCLEOTIDE SEQUENCE</scope>
    <source>
        <strain evidence="6">QJ1</strain>
    </source>
</reference>
<keyword evidence="3" id="KW-0804">Transcription</keyword>
<dbReference type="Pfam" id="PF03472">
    <property type="entry name" value="Autoind_bind"/>
    <property type="match status" value="1"/>
</dbReference>
<feature type="region of interest" description="Disordered" evidence="4">
    <location>
        <begin position="15"/>
        <end position="43"/>
    </location>
</feature>